<evidence type="ECO:0000313" key="2">
    <source>
        <dbReference type="EMBL" id="JAQ11023.1"/>
    </source>
</evidence>
<reference evidence="1" key="1">
    <citation type="journal article" date="2014" name="PLoS ONE">
        <title>Transcriptome-Based Identification of ABC Transporters in the Western Tarnished Plant Bug Lygus hesperus.</title>
        <authorList>
            <person name="Hull J.J."/>
            <person name="Chaney K."/>
            <person name="Geib S.M."/>
            <person name="Fabrick J.A."/>
            <person name="Brent C.S."/>
            <person name="Walsh D."/>
            <person name="Lavine L.C."/>
        </authorList>
    </citation>
    <scope>NUCLEOTIDE SEQUENCE</scope>
</reference>
<accession>A0A0A9X0M1</accession>
<sequence>MEAAVKLRGWYTTQGAESTFTPVLSGSSGASSSSFGAGGGDSKAGMIQKIVPSTLQILSDINDVEIHRAGMNAQHYYTVLATITAVKRSSMGSTAVGGEQGMQQMQLDVFGSSTGKQHSQLSYLACSECLKKVTDTTAKECP</sequence>
<evidence type="ECO:0000313" key="1">
    <source>
        <dbReference type="EMBL" id="JAG10610.1"/>
    </source>
</evidence>
<proteinExistence type="predicted"/>
<organism evidence="1">
    <name type="scientific">Lygus hesperus</name>
    <name type="common">Western plant bug</name>
    <dbReference type="NCBI Taxonomy" id="30085"/>
    <lineage>
        <taxon>Eukaryota</taxon>
        <taxon>Metazoa</taxon>
        <taxon>Ecdysozoa</taxon>
        <taxon>Arthropoda</taxon>
        <taxon>Hexapoda</taxon>
        <taxon>Insecta</taxon>
        <taxon>Pterygota</taxon>
        <taxon>Neoptera</taxon>
        <taxon>Paraneoptera</taxon>
        <taxon>Hemiptera</taxon>
        <taxon>Heteroptera</taxon>
        <taxon>Panheteroptera</taxon>
        <taxon>Cimicomorpha</taxon>
        <taxon>Miridae</taxon>
        <taxon>Mirini</taxon>
        <taxon>Lygus</taxon>
    </lineage>
</organism>
<gene>
    <name evidence="1" type="ORF">CM83_99626</name>
    <name evidence="2" type="ORF">g.1258</name>
</gene>
<name>A0A0A9X0M1_LYGHE</name>
<protein>
    <submittedName>
        <fullName evidence="1">Uncharacterized protein</fullName>
    </submittedName>
</protein>
<reference evidence="1" key="2">
    <citation type="submission" date="2014-07" db="EMBL/GenBank/DDBJ databases">
        <authorList>
            <person name="Hull J."/>
        </authorList>
    </citation>
    <scope>NUCLEOTIDE SEQUENCE</scope>
</reference>
<dbReference type="EMBL" id="GDHC01007606">
    <property type="protein sequence ID" value="JAQ11023.1"/>
    <property type="molecule type" value="Transcribed_RNA"/>
</dbReference>
<dbReference type="AlphaFoldDB" id="A0A0A9X0M1"/>
<dbReference type="EMBL" id="GBHO01032994">
    <property type="protein sequence ID" value="JAG10610.1"/>
    <property type="molecule type" value="Transcribed_RNA"/>
</dbReference>
<reference evidence="2" key="3">
    <citation type="journal article" date="2016" name="Gigascience">
        <title>De novo construction of an expanded transcriptome assembly for the western tarnished plant bug, Lygus hesperus.</title>
        <authorList>
            <person name="Tassone E.E."/>
            <person name="Geib S.M."/>
            <person name="Hall B."/>
            <person name="Fabrick J.A."/>
            <person name="Brent C.S."/>
            <person name="Hull J.J."/>
        </authorList>
    </citation>
    <scope>NUCLEOTIDE SEQUENCE</scope>
</reference>